<dbReference type="PROSITE" id="PS51077">
    <property type="entry name" value="HTH_ICLR"/>
    <property type="match status" value="1"/>
</dbReference>
<dbReference type="FunFam" id="1.10.10.10:FF:000056">
    <property type="entry name" value="IclR family transcriptional regulator"/>
    <property type="match status" value="1"/>
</dbReference>
<dbReference type="Pfam" id="PF01614">
    <property type="entry name" value="IclR_C"/>
    <property type="match status" value="1"/>
</dbReference>
<proteinExistence type="predicted"/>
<dbReference type="EMBL" id="SOIZ01000144">
    <property type="protein sequence ID" value="TET62956.1"/>
    <property type="molecule type" value="Genomic_DNA"/>
</dbReference>
<reference evidence="6 7" key="1">
    <citation type="submission" date="2019-03" db="EMBL/GenBank/DDBJ databases">
        <title>Metabolic potential of uncultured bacteria and archaea associated with petroleum seepage in deep-sea sediments.</title>
        <authorList>
            <person name="Dong X."/>
            <person name="Hubert C."/>
        </authorList>
    </citation>
    <scope>NUCLEOTIDE SEQUENCE [LARGE SCALE GENOMIC DNA]</scope>
    <source>
        <strain evidence="6">E29_bin52</strain>
    </source>
</reference>
<evidence type="ECO:0000256" key="2">
    <source>
        <dbReference type="ARBA" id="ARBA00023125"/>
    </source>
</evidence>
<dbReference type="Proteomes" id="UP000319130">
    <property type="component" value="Unassembled WGS sequence"/>
</dbReference>
<keyword evidence="1" id="KW-0805">Transcription regulation</keyword>
<dbReference type="InterPro" id="IPR050707">
    <property type="entry name" value="HTH_MetabolicPath_Reg"/>
</dbReference>
<dbReference type="SUPFAM" id="SSF46785">
    <property type="entry name" value="Winged helix' DNA-binding domain"/>
    <property type="match status" value="1"/>
</dbReference>
<dbReference type="PANTHER" id="PTHR30136:SF24">
    <property type="entry name" value="HTH-TYPE TRANSCRIPTIONAL REPRESSOR ALLR"/>
    <property type="match status" value="1"/>
</dbReference>
<dbReference type="AlphaFoldDB" id="A0A523W7F3"/>
<evidence type="ECO:0000313" key="6">
    <source>
        <dbReference type="EMBL" id="TET62956.1"/>
    </source>
</evidence>
<gene>
    <name evidence="6" type="ORF">E3J48_03400</name>
</gene>
<evidence type="ECO:0000259" key="5">
    <source>
        <dbReference type="PROSITE" id="PS51078"/>
    </source>
</evidence>
<organism evidence="6 7">
    <name type="scientific">Aerophobetes bacterium</name>
    <dbReference type="NCBI Taxonomy" id="2030807"/>
    <lineage>
        <taxon>Bacteria</taxon>
        <taxon>Candidatus Aerophobota</taxon>
    </lineage>
</organism>
<evidence type="ECO:0000313" key="7">
    <source>
        <dbReference type="Proteomes" id="UP000319130"/>
    </source>
</evidence>
<dbReference type="Pfam" id="PF09339">
    <property type="entry name" value="HTH_IclR"/>
    <property type="match status" value="1"/>
</dbReference>
<keyword evidence="2" id="KW-0238">DNA-binding</keyword>
<keyword evidence="3" id="KW-0804">Transcription</keyword>
<sequence length="255" mass="27989">MAGLGTLEKGLNILSLFDKEYPVMSIPQIAARSNLPESTAYRYVATLKSQGLIKEDTKPGYYRLGLKILELAQVARERLGIIDIALPVMQQLLKKTEETIVLTAISGQKVMCIERVESNHSLRLSFDQGRTMFMHAGASAKVIMAYLDEAEQDRIIREAGLPRFTENTITDPGILRANLKDIRRKGFCISTGEVDPGARAAAAPILDEQGKIIAGLSVVGPLDRIKGPKIDKFTHLAMEAASEIAEQIDKAGWIL</sequence>
<comment type="caution">
    <text evidence="6">The sequence shown here is derived from an EMBL/GenBank/DDBJ whole genome shotgun (WGS) entry which is preliminary data.</text>
</comment>
<dbReference type="Gene3D" id="3.30.450.40">
    <property type="match status" value="1"/>
</dbReference>
<dbReference type="InterPro" id="IPR029016">
    <property type="entry name" value="GAF-like_dom_sf"/>
</dbReference>
<evidence type="ECO:0000259" key="4">
    <source>
        <dbReference type="PROSITE" id="PS51077"/>
    </source>
</evidence>
<feature type="domain" description="HTH iclR-type" evidence="4">
    <location>
        <begin position="4"/>
        <end position="66"/>
    </location>
</feature>
<dbReference type="SUPFAM" id="SSF55781">
    <property type="entry name" value="GAF domain-like"/>
    <property type="match status" value="1"/>
</dbReference>
<dbReference type="GO" id="GO:0045892">
    <property type="term" value="P:negative regulation of DNA-templated transcription"/>
    <property type="evidence" value="ECO:0007669"/>
    <property type="project" value="TreeGrafter"/>
</dbReference>
<dbReference type="GO" id="GO:0003700">
    <property type="term" value="F:DNA-binding transcription factor activity"/>
    <property type="evidence" value="ECO:0007669"/>
    <property type="project" value="TreeGrafter"/>
</dbReference>
<dbReference type="PANTHER" id="PTHR30136">
    <property type="entry name" value="HELIX-TURN-HELIX TRANSCRIPTIONAL REGULATOR, ICLR FAMILY"/>
    <property type="match status" value="1"/>
</dbReference>
<evidence type="ECO:0000256" key="3">
    <source>
        <dbReference type="ARBA" id="ARBA00023163"/>
    </source>
</evidence>
<name>A0A523W7F3_UNCAE</name>
<dbReference type="SMART" id="SM00346">
    <property type="entry name" value="HTH_ICLR"/>
    <property type="match status" value="1"/>
</dbReference>
<dbReference type="InterPro" id="IPR036388">
    <property type="entry name" value="WH-like_DNA-bd_sf"/>
</dbReference>
<protein>
    <submittedName>
        <fullName evidence="6">IclR family transcriptional regulator</fullName>
    </submittedName>
</protein>
<dbReference type="GO" id="GO:0003677">
    <property type="term" value="F:DNA binding"/>
    <property type="evidence" value="ECO:0007669"/>
    <property type="project" value="UniProtKB-KW"/>
</dbReference>
<evidence type="ECO:0000256" key="1">
    <source>
        <dbReference type="ARBA" id="ARBA00023015"/>
    </source>
</evidence>
<dbReference type="Gene3D" id="1.10.10.10">
    <property type="entry name" value="Winged helix-like DNA-binding domain superfamily/Winged helix DNA-binding domain"/>
    <property type="match status" value="1"/>
</dbReference>
<dbReference type="PROSITE" id="PS51078">
    <property type="entry name" value="ICLR_ED"/>
    <property type="match status" value="1"/>
</dbReference>
<feature type="domain" description="IclR-ED" evidence="5">
    <location>
        <begin position="67"/>
        <end position="250"/>
    </location>
</feature>
<accession>A0A523W7F3</accession>
<dbReference type="InterPro" id="IPR014757">
    <property type="entry name" value="Tscrpt_reg_IclR_C"/>
</dbReference>
<dbReference type="InterPro" id="IPR036390">
    <property type="entry name" value="WH_DNA-bd_sf"/>
</dbReference>
<dbReference type="InterPro" id="IPR005471">
    <property type="entry name" value="Tscrpt_reg_IclR_N"/>
</dbReference>